<evidence type="ECO:0000256" key="1">
    <source>
        <dbReference type="SAM" id="MobiDB-lite"/>
    </source>
</evidence>
<protein>
    <submittedName>
        <fullName evidence="2">Uncharacterized protein</fullName>
    </submittedName>
</protein>
<feature type="non-terminal residue" evidence="2">
    <location>
        <position position="1"/>
    </location>
</feature>
<feature type="non-terminal residue" evidence="2">
    <location>
        <position position="61"/>
    </location>
</feature>
<organism evidence="2">
    <name type="scientific">uncultured Craurococcus sp</name>
    <dbReference type="NCBI Taxonomy" id="1135998"/>
    <lineage>
        <taxon>Bacteria</taxon>
        <taxon>Pseudomonadati</taxon>
        <taxon>Pseudomonadota</taxon>
        <taxon>Alphaproteobacteria</taxon>
        <taxon>Acetobacterales</taxon>
        <taxon>Acetobacteraceae</taxon>
        <taxon>Craurococcus</taxon>
        <taxon>environmental samples</taxon>
    </lineage>
</organism>
<feature type="compositionally biased region" description="Low complexity" evidence="1">
    <location>
        <begin position="15"/>
        <end position="34"/>
    </location>
</feature>
<reference evidence="2" key="1">
    <citation type="submission" date="2020-02" db="EMBL/GenBank/DDBJ databases">
        <authorList>
            <person name="Meier V. D."/>
        </authorList>
    </citation>
    <scope>NUCLEOTIDE SEQUENCE</scope>
    <source>
        <strain evidence="2">AVDCRST_MAG27</strain>
    </source>
</reference>
<dbReference type="EMBL" id="CADCTD010000011">
    <property type="protein sequence ID" value="CAA9220962.1"/>
    <property type="molecule type" value="Genomic_DNA"/>
</dbReference>
<gene>
    <name evidence="2" type="ORF">AVDCRST_MAG27-289</name>
</gene>
<evidence type="ECO:0000313" key="2">
    <source>
        <dbReference type="EMBL" id="CAA9220962.1"/>
    </source>
</evidence>
<feature type="region of interest" description="Disordered" evidence="1">
    <location>
        <begin position="1"/>
        <end position="61"/>
    </location>
</feature>
<feature type="compositionally biased region" description="Polar residues" evidence="1">
    <location>
        <begin position="47"/>
        <end position="61"/>
    </location>
</feature>
<name>A0A6J4HCZ4_9PROT</name>
<dbReference type="AlphaFoldDB" id="A0A6J4HCZ4"/>
<accession>A0A6J4HCZ4</accession>
<sequence>WAPPLFAGSLPSEPAGLRGAGLRSRAEAAGSGRRQACRSLRSAVPNAGSTAAPSGTRRSAR</sequence>
<proteinExistence type="predicted"/>